<dbReference type="OrthoDB" id="4319499at2"/>
<proteinExistence type="inferred from homology"/>
<dbReference type="AlphaFoldDB" id="A0A078MCN0"/>
<evidence type="ECO:0000256" key="2">
    <source>
        <dbReference type="ARBA" id="ARBA00009347"/>
    </source>
</evidence>
<evidence type="ECO:0000259" key="6">
    <source>
        <dbReference type="Pfam" id="PF00441"/>
    </source>
</evidence>
<dbReference type="PANTHER" id="PTHR43884:SF20">
    <property type="entry name" value="ACYL-COA DEHYDROGENASE FADE28"/>
    <property type="match status" value="1"/>
</dbReference>
<dbReference type="InterPro" id="IPR009100">
    <property type="entry name" value="AcylCoA_DH/oxidase_NM_dom_sf"/>
</dbReference>
<keyword evidence="5" id="KW-0560">Oxidoreductase</keyword>
<dbReference type="EMBL" id="LM997413">
    <property type="protein sequence ID" value="CEA02491.1"/>
    <property type="molecule type" value="Genomic_DNA"/>
</dbReference>
<dbReference type="InterPro" id="IPR013786">
    <property type="entry name" value="AcylCoA_DH/ox_N"/>
</dbReference>
<dbReference type="InterPro" id="IPR037069">
    <property type="entry name" value="AcylCoA_DH/ox_N_sf"/>
</dbReference>
<protein>
    <submittedName>
        <fullName evidence="8">Putative acyl-CoA dehydrogenase</fullName>
    </submittedName>
</protein>
<name>A0A078MCN0_9PSED</name>
<keyword evidence="4" id="KW-0274">FAD</keyword>
<dbReference type="InterPro" id="IPR046373">
    <property type="entry name" value="Acyl-CoA_Oxase/DH_mid-dom_sf"/>
</dbReference>
<comment type="cofactor">
    <cofactor evidence="1">
        <name>FAD</name>
        <dbReference type="ChEBI" id="CHEBI:57692"/>
    </cofactor>
</comment>
<dbReference type="GO" id="GO:0050660">
    <property type="term" value="F:flavin adenine dinucleotide binding"/>
    <property type="evidence" value="ECO:0007669"/>
    <property type="project" value="InterPro"/>
</dbReference>
<dbReference type="PATRIC" id="fig|1461581.3.peg.755"/>
<accession>A0A078MCN0</accession>
<evidence type="ECO:0000313" key="8">
    <source>
        <dbReference type="EMBL" id="CEA02491.1"/>
    </source>
</evidence>
<keyword evidence="3" id="KW-0285">Flavoprotein</keyword>
<dbReference type="Pfam" id="PF00441">
    <property type="entry name" value="Acyl-CoA_dh_1"/>
    <property type="match status" value="1"/>
</dbReference>
<dbReference type="GO" id="GO:0003995">
    <property type="term" value="F:acyl-CoA dehydrogenase activity"/>
    <property type="evidence" value="ECO:0007669"/>
    <property type="project" value="TreeGrafter"/>
</dbReference>
<dbReference type="EMBL" id="LK391969">
    <property type="protein sequence ID" value="CEF25853.1"/>
    <property type="molecule type" value="Genomic_DNA"/>
</dbReference>
<dbReference type="RefSeq" id="WP_044498401.1">
    <property type="nucleotide sequence ID" value="NZ_LK391969.1"/>
</dbReference>
<dbReference type="Pfam" id="PF02771">
    <property type="entry name" value="Acyl-CoA_dh_N"/>
    <property type="match status" value="1"/>
</dbReference>
<feature type="domain" description="Acyl-CoA dehydrogenase/oxidase C-terminal" evidence="6">
    <location>
        <begin position="227"/>
        <end position="357"/>
    </location>
</feature>
<dbReference type="SUPFAM" id="SSF56645">
    <property type="entry name" value="Acyl-CoA dehydrogenase NM domain-like"/>
    <property type="match status" value="1"/>
</dbReference>
<feature type="domain" description="Acyl-CoA dehydrogenase/oxidase N-terminal" evidence="7">
    <location>
        <begin position="6"/>
        <end position="109"/>
    </location>
</feature>
<sequence>MDFSLSEDQRAIAEMADSVFRDYCTDEQMREFDLDDQPFMLPLWQTCIETGLQALAIPEAFGGSGMGITDLHCVLKAQGAGLGQVPLWQHQLTAACLVAHGTDSQRELVQQAAAGELLLSLSLQGLAAGRGLALQLVQQEGRLQLQGQANAVDVAAQADRLLLVADSAEGPRLVLLDPRSEGVELVAGVANHGLAVADVLCRNVLVEADQVLPAAALPWLEQRAIAAVAALQLGVSEEQVRRTVEYINQREQFGRAIGTFQAVQMSMADSHIALEGLRTALYQLCYRLDAGLPSDSEALATRFLGTEAAHLVGHKTQHVHGGIGVDLTYPIHRFLYWSRYLSLTLGGSAATLERLGDWLANNDKLGWKYDLDENNNLC</sequence>
<evidence type="ECO:0000256" key="3">
    <source>
        <dbReference type="ARBA" id="ARBA00022630"/>
    </source>
</evidence>
<dbReference type="Gene3D" id="1.20.140.10">
    <property type="entry name" value="Butyryl-CoA Dehydrogenase, subunit A, domain 3"/>
    <property type="match status" value="1"/>
</dbReference>
<dbReference type="InterPro" id="IPR036250">
    <property type="entry name" value="AcylCo_DH-like_C"/>
</dbReference>
<gene>
    <name evidence="8" type="ORF">BN1049_00772</name>
</gene>
<evidence type="ECO:0000256" key="5">
    <source>
        <dbReference type="ARBA" id="ARBA00023002"/>
    </source>
</evidence>
<dbReference type="InterPro" id="IPR009075">
    <property type="entry name" value="AcylCo_DH/oxidase_C"/>
</dbReference>
<evidence type="ECO:0000259" key="7">
    <source>
        <dbReference type="Pfam" id="PF02771"/>
    </source>
</evidence>
<dbReference type="SUPFAM" id="SSF47203">
    <property type="entry name" value="Acyl-CoA dehydrogenase C-terminal domain-like"/>
    <property type="match status" value="1"/>
</dbReference>
<dbReference type="Gene3D" id="1.10.540.10">
    <property type="entry name" value="Acyl-CoA dehydrogenase/oxidase, N-terminal domain"/>
    <property type="match status" value="1"/>
</dbReference>
<organism evidence="8">
    <name type="scientific">Pseudomonas saudimassiliensis</name>
    <dbReference type="NCBI Taxonomy" id="1461581"/>
    <lineage>
        <taxon>Bacteria</taxon>
        <taxon>Pseudomonadati</taxon>
        <taxon>Pseudomonadota</taxon>
        <taxon>Gammaproteobacteria</taxon>
        <taxon>Pseudomonadales</taxon>
        <taxon>Pseudomonadaceae</taxon>
        <taxon>Pseudomonas</taxon>
    </lineage>
</organism>
<evidence type="ECO:0000256" key="1">
    <source>
        <dbReference type="ARBA" id="ARBA00001974"/>
    </source>
</evidence>
<comment type="similarity">
    <text evidence="2">Belongs to the acyl-CoA dehydrogenase family.</text>
</comment>
<dbReference type="Gene3D" id="2.40.110.10">
    <property type="entry name" value="Butyryl-CoA Dehydrogenase, subunit A, domain 2"/>
    <property type="match status" value="1"/>
</dbReference>
<dbReference type="PANTHER" id="PTHR43884">
    <property type="entry name" value="ACYL-COA DEHYDROGENASE"/>
    <property type="match status" value="1"/>
</dbReference>
<evidence type="ECO:0000256" key="4">
    <source>
        <dbReference type="ARBA" id="ARBA00022827"/>
    </source>
</evidence>
<reference evidence="8" key="1">
    <citation type="submission" date="2014-07" db="EMBL/GenBank/DDBJ databases">
        <authorList>
            <person name="Urmite Genomes Urmite Genomes"/>
        </authorList>
    </citation>
    <scope>NUCLEOTIDE SEQUENCE</scope>
    <source>
        <strain evidence="8">12M76_air</strain>
    </source>
</reference>